<proteinExistence type="predicted"/>
<dbReference type="Proteomes" id="UP000282386">
    <property type="component" value="Chromosome"/>
</dbReference>
<feature type="domain" description="PoNi N-terminal" evidence="1">
    <location>
        <begin position="4"/>
        <end position="126"/>
    </location>
</feature>
<dbReference type="SUPFAM" id="SSF140731">
    <property type="entry name" value="PA2201 C-terminal domain-like"/>
    <property type="match status" value="1"/>
</dbReference>
<sequence length="199" mass="23796">MKLRDRLNTEDKYNYLIENYKQFIKEEYEDIEELNKLEAKGVQKFSRPNIQVIKSSHKIIAGYQEEILIATYSVGYPLEAVKEEYIKLVDSLVPIWYSNSGYVHMLWALSIGIMLDIETEVFDKLVDLVKKDDPVDYLIDYLIHYRHPDWKIRDDFMFPRPYVFTQKITQAENLAEATDLLKYYLEKEWYQGQRGNGWT</sequence>
<dbReference type="Pfam" id="PF08928">
    <property type="entry name" value="PoNi_N"/>
    <property type="match status" value="1"/>
</dbReference>
<evidence type="ECO:0000259" key="1">
    <source>
        <dbReference type="Pfam" id="PF08928"/>
    </source>
</evidence>
<evidence type="ECO:0000313" key="3">
    <source>
        <dbReference type="Proteomes" id="UP000282386"/>
    </source>
</evidence>
<name>A0A7Z9A5P2_9MICC</name>
<protein>
    <submittedName>
        <fullName evidence="2">Domain of uncharacterized function (DUF1910)</fullName>
    </submittedName>
</protein>
<dbReference type="InterPro" id="IPR015024">
    <property type="entry name" value="PoNi_N"/>
</dbReference>
<gene>
    <name evidence="2" type="ORF">NCTC10207_02256</name>
</gene>
<dbReference type="Gene3D" id="1.10.3920.10">
    <property type="entry name" value="PA2201 C-terminal domain-like"/>
    <property type="match status" value="1"/>
</dbReference>
<dbReference type="EMBL" id="LR134479">
    <property type="protein sequence ID" value="VEI24785.1"/>
    <property type="molecule type" value="Genomic_DNA"/>
</dbReference>
<dbReference type="InterPro" id="IPR028983">
    <property type="entry name" value="PA2201-like_C"/>
</dbReference>
<dbReference type="AlphaFoldDB" id="A0A7Z9A5P2"/>
<reference evidence="2 3" key="1">
    <citation type="submission" date="2018-12" db="EMBL/GenBank/DDBJ databases">
        <authorList>
            <consortium name="Pathogen Informatics"/>
        </authorList>
    </citation>
    <scope>NUCLEOTIDE SEQUENCE [LARGE SCALE GENOMIC DNA]</scope>
    <source>
        <strain evidence="2 3">NCTC10207</strain>
    </source>
</reference>
<organism evidence="2 3">
    <name type="scientific">Rothia aeria</name>
    <dbReference type="NCBI Taxonomy" id="172042"/>
    <lineage>
        <taxon>Bacteria</taxon>
        <taxon>Bacillati</taxon>
        <taxon>Actinomycetota</taxon>
        <taxon>Actinomycetes</taxon>
        <taxon>Micrococcales</taxon>
        <taxon>Micrococcaceae</taxon>
        <taxon>Rothia</taxon>
    </lineage>
</organism>
<accession>A0A7Z9A5P2</accession>
<evidence type="ECO:0000313" key="2">
    <source>
        <dbReference type="EMBL" id="VEI24785.1"/>
    </source>
</evidence>